<keyword evidence="2" id="KW-0732">Signal</keyword>
<evidence type="ECO:0000256" key="2">
    <source>
        <dbReference type="SAM" id="SignalP"/>
    </source>
</evidence>
<dbReference type="GO" id="GO:0046677">
    <property type="term" value="P:response to antibiotic"/>
    <property type="evidence" value="ECO:0007669"/>
    <property type="project" value="InterPro"/>
</dbReference>
<evidence type="ECO:0000256" key="1">
    <source>
        <dbReference type="ARBA" id="ARBA00001526"/>
    </source>
</evidence>
<dbReference type="InterPro" id="IPR000871">
    <property type="entry name" value="Beta-lactam_class-A"/>
</dbReference>
<reference evidence="4 5" key="1">
    <citation type="submission" date="2019-12" db="EMBL/GenBank/DDBJ databases">
        <title>Genomic-based taxomic classification of the family Erythrobacteraceae.</title>
        <authorList>
            <person name="Xu L."/>
        </authorList>
    </citation>
    <scope>NUCLEOTIDE SEQUENCE [LARGE SCALE GENOMIC DNA]</scope>
    <source>
        <strain evidence="4 5">LMG 29519</strain>
    </source>
</reference>
<gene>
    <name evidence="4" type="ORF">GRI68_05110</name>
</gene>
<dbReference type="PANTHER" id="PTHR35333:SF5">
    <property type="entry name" value="CONSERVED LIPOPROTEIN LPQF-RELATED"/>
    <property type="match status" value="1"/>
</dbReference>
<name>A0A6I4U535_9SPHN</name>
<feature type="signal peptide" evidence="2">
    <location>
        <begin position="1"/>
        <end position="20"/>
    </location>
</feature>
<dbReference type="PANTHER" id="PTHR35333">
    <property type="entry name" value="BETA-LACTAMASE"/>
    <property type="match status" value="1"/>
</dbReference>
<accession>A0A6I4U535</accession>
<sequence>MRPIIAAFAAAIAMPLPAAAQDASTQAIAEDPFASRTADALAVLKDEKDADGVFTVEFLAQIPASQLHELAARLESEFGALQDVKSVDPRSAMAAVFEMRFEKAIGQGNIMIDPEQDDRISLIEFTDFRAIESDKSTIADDLSELGGETGLLVARLEDNGDITPLLDVNGEQQLAIGSTFKLYVLSAVARAVAEGRHRWDEVVSLSQSTFAGSQLNAFPKNAPMTVQTLASFMISVSDNRATDQLIALVGREAVEVEVLAASHADPELILPFLTTAELFALKAGSDEKLSHYAAADDSDQRVALDALDLSGVANGDVNAIFANGPRALEVEWFASGYDIARIFQQLDGFDDPTVDAVLGINPAMGPADRAQWRTVAYKGGSEPGVLNFSWLLSDAEGRRFVVSIGRNDPTTTFGDTDLMLLAQRAIRVARDQ</sequence>
<dbReference type="GO" id="GO:0030655">
    <property type="term" value="P:beta-lactam antibiotic catabolic process"/>
    <property type="evidence" value="ECO:0007669"/>
    <property type="project" value="InterPro"/>
</dbReference>
<dbReference type="Pfam" id="PF13354">
    <property type="entry name" value="Beta-lactamase2"/>
    <property type="match status" value="1"/>
</dbReference>
<dbReference type="EMBL" id="WTYR01000001">
    <property type="protein sequence ID" value="MXP09551.1"/>
    <property type="molecule type" value="Genomic_DNA"/>
</dbReference>
<feature type="chain" id="PRO_5026126845" description="Beta-lactamase class A catalytic domain-containing protein" evidence="2">
    <location>
        <begin position="21"/>
        <end position="432"/>
    </location>
</feature>
<proteinExistence type="predicted"/>
<dbReference type="InterPro" id="IPR012338">
    <property type="entry name" value="Beta-lactam/transpept-like"/>
</dbReference>
<organism evidence="4 5">
    <name type="scientific">Alteriqipengyuania halimionae</name>
    <dbReference type="NCBI Taxonomy" id="1926630"/>
    <lineage>
        <taxon>Bacteria</taxon>
        <taxon>Pseudomonadati</taxon>
        <taxon>Pseudomonadota</taxon>
        <taxon>Alphaproteobacteria</taxon>
        <taxon>Sphingomonadales</taxon>
        <taxon>Erythrobacteraceae</taxon>
        <taxon>Alteriqipengyuania</taxon>
    </lineage>
</organism>
<evidence type="ECO:0000313" key="5">
    <source>
        <dbReference type="Proteomes" id="UP000429229"/>
    </source>
</evidence>
<dbReference type="InterPro" id="IPR045155">
    <property type="entry name" value="Beta-lactam_cat"/>
</dbReference>
<dbReference type="GO" id="GO:0008800">
    <property type="term" value="F:beta-lactamase activity"/>
    <property type="evidence" value="ECO:0007669"/>
    <property type="project" value="UniProtKB-EC"/>
</dbReference>
<dbReference type="RefSeq" id="WP_160616234.1">
    <property type="nucleotide sequence ID" value="NZ_WTYR01000001.1"/>
</dbReference>
<comment type="caution">
    <text evidence="4">The sequence shown here is derived from an EMBL/GenBank/DDBJ whole genome shotgun (WGS) entry which is preliminary data.</text>
</comment>
<dbReference type="SUPFAM" id="SSF56601">
    <property type="entry name" value="beta-lactamase/transpeptidase-like"/>
    <property type="match status" value="1"/>
</dbReference>
<evidence type="ECO:0000313" key="4">
    <source>
        <dbReference type="EMBL" id="MXP09551.1"/>
    </source>
</evidence>
<dbReference type="Gene3D" id="3.40.710.10">
    <property type="entry name" value="DD-peptidase/beta-lactamase superfamily"/>
    <property type="match status" value="1"/>
</dbReference>
<dbReference type="OrthoDB" id="108135at2"/>
<dbReference type="Proteomes" id="UP000429229">
    <property type="component" value="Unassembled WGS sequence"/>
</dbReference>
<dbReference type="AlphaFoldDB" id="A0A6I4U535"/>
<protein>
    <recommendedName>
        <fullName evidence="3">Beta-lactamase class A catalytic domain-containing protein</fullName>
    </recommendedName>
</protein>
<comment type="catalytic activity">
    <reaction evidence="1">
        <text>a beta-lactam + H2O = a substituted beta-amino acid</text>
        <dbReference type="Rhea" id="RHEA:20401"/>
        <dbReference type="ChEBI" id="CHEBI:15377"/>
        <dbReference type="ChEBI" id="CHEBI:35627"/>
        <dbReference type="ChEBI" id="CHEBI:140347"/>
        <dbReference type="EC" id="3.5.2.6"/>
    </reaction>
</comment>
<feature type="domain" description="Beta-lactamase class A catalytic" evidence="3">
    <location>
        <begin position="161"/>
        <end position="255"/>
    </location>
</feature>
<keyword evidence="5" id="KW-1185">Reference proteome</keyword>
<evidence type="ECO:0000259" key="3">
    <source>
        <dbReference type="Pfam" id="PF13354"/>
    </source>
</evidence>